<dbReference type="RefSeq" id="WP_386052579.1">
    <property type="nucleotide sequence ID" value="NZ_JBHTKH010000005.1"/>
</dbReference>
<dbReference type="Proteomes" id="UP001597046">
    <property type="component" value="Unassembled WGS sequence"/>
</dbReference>
<feature type="transmembrane region" description="Helical" evidence="7">
    <location>
        <begin position="200"/>
        <end position="221"/>
    </location>
</feature>
<feature type="transmembrane region" description="Helical" evidence="7">
    <location>
        <begin position="352"/>
        <end position="372"/>
    </location>
</feature>
<feature type="transmembrane region" description="Helical" evidence="7">
    <location>
        <begin position="135"/>
        <end position="154"/>
    </location>
</feature>
<keyword evidence="5 7" id="KW-0472">Membrane</keyword>
<dbReference type="InterPro" id="IPR036259">
    <property type="entry name" value="MFS_trans_sf"/>
</dbReference>
<comment type="similarity">
    <text evidence="2">Belongs to the major facilitator superfamily. Nitrate/nitrite porter (TC 2.A.1.8) family.</text>
</comment>
<keyword evidence="3 7" id="KW-0812">Transmembrane</keyword>
<reference evidence="9" key="1">
    <citation type="journal article" date="2019" name="Int. J. Syst. Evol. Microbiol.">
        <title>The Global Catalogue of Microorganisms (GCM) 10K type strain sequencing project: providing services to taxonomists for standard genome sequencing and annotation.</title>
        <authorList>
            <consortium name="The Broad Institute Genomics Platform"/>
            <consortium name="The Broad Institute Genome Sequencing Center for Infectious Disease"/>
            <person name="Wu L."/>
            <person name="Ma J."/>
        </authorList>
    </citation>
    <scope>NUCLEOTIDE SEQUENCE [LARGE SCALE GENOMIC DNA]</scope>
    <source>
        <strain evidence="9">CCUG 57508</strain>
    </source>
</reference>
<feature type="region of interest" description="Disordered" evidence="6">
    <location>
        <begin position="1"/>
        <end position="33"/>
    </location>
</feature>
<evidence type="ECO:0000256" key="3">
    <source>
        <dbReference type="ARBA" id="ARBA00022692"/>
    </source>
</evidence>
<name>A0ABW3MVU2_9MICO</name>
<organism evidence="8 9">
    <name type="scientific">Terrabacter terrigena</name>
    <dbReference type="NCBI Taxonomy" id="574718"/>
    <lineage>
        <taxon>Bacteria</taxon>
        <taxon>Bacillati</taxon>
        <taxon>Actinomycetota</taxon>
        <taxon>Actinomycetes</taxon>
        <taxon>Micrococcales</taxon>
        <taxon>Intrasporangiaceae</taxon>
        <taxon>Terrabacter</taxon>
    </lineage>
</organism>
<feature type="transmembrane region" description="Helical" evidence="7">
    <location>
        <begin position="69"/>
        <end position="94"/>
    </location>
</feature>
<dbReference type="SUPFAM" id="SSF103473">
    <property type="entry name" value="MFS general substrate transporter"/>
    <property type="match status" value="1"/>
</dbReference>
<feature type="transmembrane region" description="Helical" evidence="7">
    <location>
        <begin position="160"/>
        <end position="179"/>
    </location>
</feature>
<evidence type="ECO:0000256" key="4">
    <source>
        <dbReference type="ARBA" id="ARBA00022989"/>
    </source>
</evidence>
<feature type="transmembrane region" description="Helical" evidence="7">
    <location>
        <begin position="472"/>
        <end position="491"/>
    </location>
</feature>
<keyword evidence="4 7" id="KW-1133">Transmembrane helix</keyword>
<sequence length="495" mass="51395">MSTTTGNSTGTSTNGSVAAPTSTPTTLVPESPSRFRQLTAPRSRVIRDWDPEDTAAWEAGNRKVARRNLVWSVATEHIGFSIWSIWSVMVLFMPQAVYGFTAADKFFLVAVPTLVGAVLRVPYTMATAFFGGRNWAIFSGVALLVPAVLTWWLMVNPGHSLGTFMAVAALAGLGGGNFASSMTNINAFYPQRMKGWALGLNAGGGNIGVPVVQLVGLLVIATLGNRRPEVVCAVYLVLLAVASVGAAVFMDNLDHQTANPKAMLEVLRHADAWVVSLLYIGTFGSFIGFGFAFGQVLNQTFLAGLTGGAAPTPAQTAAASLHAAQIAFVGPLLGSVSRVWGGKLADRRGGAVVTLWTFVGMACAGVLVTLSARADDVTTGAATGLQLTGLIGGFVLLFVLSGVGNGSVYKMIPALFETKAASVPGPAVERAAWSRSMSGALIGIAGAIGAVGGVLINLGLRASYQGAAKSATAAFVVFTLFYVGAAVLTKVRYRR</sequence>
<evidence type="ECO:0000313" key="8">
    <source>
        <dbReference type="EMBL" id="MFD1054675.1"/>
    </source>
</evidence>
<evidence type="ECO:0000256" key="5">
    <source>
        <dbReference type="ARBA" id="ARBA00023136"/>
    </source>
</evidence>
<evidence type="ECO:0000313" key="9">
    <source>
        <dbReference type="Proteomes" id="UP001597046"/>
    </source>
</evidence>
<feature type="transmembrane region" description="Helical" evidence="7">
    <location>
        <begin position="384"/>
        <end position="403"/>
    </location>
</feature>
<feature type="compositionally biased region" description="Polar residues" evidence="6">
    <location>
        <begin position="19"/>
        <end position="28"/>
    </location>
</feature>
<feature type="transmembrane region" description="Helical" evidence="7">
    <location>
        <begin position="317"/>
        <end position="340"/>
    </location>
</feature>
<accession>A0ABW3MVU2</accession>
<evidence type="ECO:0000256" key="1">
    <source>
        <dbReference type="ARBA" id="ARBA00004141"/>
    </source>
</evidence>
<feature type="compositionally biased region" description="Low complexity" evidence="6">
    <location>
        <begin position="1"/>
        <end position="16"/>
    </location>
</feature>
<feature type="transmembrane region" description="Helical" evidence="7">
    <location>
        <begin position="440"/>
        <end position="460"/>
    </location>
</feature>
<feature type="transmembrane region" description="Helical" evidence="7">
    <location>
        <begin position="272"/>
        <end position="297"/>
    </location>
</feature>
<feature type="transmembrane region" description="Helical" evidence="7">
    <location>
        <begin position="106"/>
        <end position="123"/>
    </location>
</feature>
<dbReference type="PANTHER" id="PTHR23515">
    <property type="entry name" value="HIGH-AFFINITY NITRATE TRANSPORTER 2.3"/>
    <property type="match status" value="1"/>
</dbReference>
<dbReference type="Gene3D" id="1.20.1250.20">
    <property type="entry name" value="MFS general substrate transporter like domains"/>
    <property type="match status" value="1"/>
</dbReference>
<proteinExistence type="inferred from homology"/>
<gene>
    <name evidence="8" type="ORF">ACFQ2V_10190</name>
</gene>
<feature type="transmembrane region" description="Helical" evidence="7">
    <location>
        <begin position="233"/>
        <end position="251"/>
    </location>
</feature>
<evidence type="ECO:0000256" key="7">
    <source>
        <dbReference type="SAM" id="Phobius"/>
    </source>
</evidence>
<dbReference type="Pfam" id="PF07690">
    <property type="entry name" value="MFS_1"/>
    <property type="match status" value="1"/>
</dbReference>
<evidence type="ECO:0000256" key="2">
    <source>
        <dbReference type="ARBA" id="ARBA00008432"/>
    </source>
</evidence>
<protein>
    <submittedName>
        <fullName evidence="8">Nitrate/nitrite transporter</fullName>
    </submittedName>
</protein>
<comment type="caution">
    <text evidence="8">The sequence shown here is derived from an EMBL/GenBank/DDBJ whole genome shotgun (WGS) entry which is preliminary data.</text>
</comment>
<comment type="subcellular location">
    <subcellularLocation>
        <location evidence="1">Membrane</location>
        <topology evidence="1">Multi-pass membrane protein</topology>
    </subcellularLocation>
</comment>
<keyword evidence="9" id="KW-1185">Reference proteome</keyword>
<dbReference type="InterPro" id="IPR044772">
    <property type="entry name" value="NO3_transporter"/>
</dbReference>
<dbReference type="CDD" id="cd17341">
    <property type="entry name" value="MFS_NRT2_like"/>
    <property type="match status" value="1"/>
</dbReference>
<dbReference type="EMBL" id="JBHTKH010000005">
    <property type="protein sequence ID" value="MFD1054675.1"/>
    <property type="molecule type" value="Genomic_DNA"/>
</dbReference>
<evidence type="ECO:0000256" key="6">
    <source>
        <dbReference type="SAM" id="MobiDB-lite"/>
    </source>
</evidence>
<dbReference type="InterPro" id="IPR011701">
    <property type="entry name" value="MFS"/>
</dbReference>